<dbReference type="EMBL" id="KQ976417">
    <property type="protein sequence ID" value="KYM89707.1"/>
    <property type="molecule type" value="Genomic_DNA"/>
</dbReference>
<evidence type="ECO:0000313" key="1">
    <source>
        <dbReference type="EMBL" id="KYM89707.1"/>
    </source>
</evidence>
<name>A0A195BRQ3_9HYME</name>
<dbReference type="Proteomes" id="UP000078540">
    <property type="component" value="Unassembled WGS sequence"/>
</dbReference>
<keyword evidence="2" id="KW-1185">Reference proteome</keyword>
<dbReference type="AlphaFoldDB" id="A0A195BRQ3"/>
<accession>A0A195BRQ3</accession>
<organism evidence="1 2">
    <name type="scientific">Atta colombica</name>
    <dbReference type="NCBI Taxonomy" id="520822"/>
    <lineage>
        <taxon>Eukaryota</taxon>
        <taxon>Metazoa</taxon>
        <taxon>Ecdysozoa</taxon>
        <taxon>Arthropoda</taxon>
        <taxon>Hexapoda</taxon>
        <taxon>Insecta</taxon>
        <taxon>Pterygota</taxon>
        <taxon>Neoptera</taxon>
        <taxon>Endopterygota</taxon>
        <taxon>Hymenoptera</taxon>
        <taxon>Apocrita</taxon>
        <taxon>Aculeata</taxon>
        <taxon>Formicoidea</taxon>
        <taxon>Formicidae</taxon>
        <taxon>Myrmicinae</taxon>
        <taxon>Atta</taxon>
    </lineage>
</organism>
<reference evidence="1 2" key="1">
    <citation type="submission" date="2015-09" db="EMBL/GenBank/DDBJ databases">
        <title>Atta colombica WGS genome.</title>
        <authorList>
            <person name="Nygaard S."/>
            <person name="Hu H."/>
            <person name="Boomsma J."/>
            <person name="Zhang G."/>
        </authorList>
    </citation>
    <scope>NUCLEOTIDE SEQUENCE [LARGE SCALE GENOMIC DNA]</scope>
    <source>
        <strain evidence="1">Treedump-2</strain>
        <tissue evidence="1">Whole body</tissue>
    </source>
</reference>
<proteinExistence type="predicted"/>
<evidence type="ECO:0000313" key="2">
    <source>
        <dbReference type="Proteomes" id="UP000078540"/>
    </source>
</evidence>
<protein>
    <submittedName>
        <fullName evidence="1">Uncharacterized protein</fullName>
    </submittedName>
</protein>
<gene>
    <name evidence="1" type="ORF">ALC53_02019</name>
</gene>
<sequence>FEVIKSGSRNLEIISADIIVTCNSSPSCVLERVTAHGTPIRSDTATRHRVGRSPNLNAGHIDTFESVDRDRTAGSALADNASVIREVGRVDDPRGAGAVRVDGLLYPRRQRAL</sequence>
<feature type="non-terminal residue" evidence="1">
    <location>
        <position position="1"/>
    </location>
</feature>